<evidence type="ECO:0000313" key="2">
    <source>
        <dbReference type="EMBL" id="RIA99690.1"/>
    </source>
</evidence>
<organism evidence="2 3">
    <name type="scientific">Glomus cerebriforme</name>
    <dbReference type="NCBI Taxonomy" id="658196"/>
    <lineage>
        <taxon>Eukaryota</taxon>
        <taxon>Fungi</taxon>
        <taxon>Fungi incertae sedis</taxon>
        <taxon>Mucoromycota</taxon>
        <taxon>Glomeromycotina</taxon>
        <taxon>Glomeromycetes</taxon>
        <taxon>Glomerales</taxon>
        <taxon>Glomeraceae</taxon>
        <taxon>Glomus</taxon>
    </lineage>
</organism>
<name>A0A397TNB6_9GLOM</name>
<proteinExistence type="predicted"/>
<feature type="region of interest" description="Disordered" evidence="1">
    <location>
        <begin position="59"/>
        <end position="83"/>
    </location>
</feature>
<gene>
    <name evidence="2" type="ORF">C1645_811028</name>
</gene>
<evidence type="ECO:0000256" key="1">
    <source>
        <dbReference type="SAM" id="MobiDB-lite"/>
    </source>
</evidence>
<evidence type="ECO:0000313" key="3">
    <source>
        <dbReference type="Proteomes" id="UP000265703"/>
    </source>
</evidence>
<dbReference type="EMBL" id="QKYT01000001">
    <property type="protein sequence ID" value="RIA99690.1"/>
    <property type="molecule type" value="Genomic_DNA"/>
</dbReference>
<protein>
    <submittedName>
        <fullName evidence="2">Uncharacterized protein</fullName>
    </submittedName>
</protein>
<dbReference type="AlphaFoldDB" id="A0A397TNB6"/>
<accession>A0A397TNB6</accession>
<sequence length="104" mass="11561">MSNKTGVPDKPDKLNKFLTSRNITLNRFISSERRNIFDVMISNTNNNRISSLMEAIRTKAPHEPARAEPETGSSSARNNFRAEHVTSRAIINIGSSFSSRAEPG</sequence>
<keyword evidence="3" id="KW-1185">Reference proteome</keyword>
<reference evidence="2 3" key="1">
    <citation type="submission" date="2018-06" db="EMBL/GenBank/DDBJ databases">
        <title>Comparative genomics reveals the genomic features of Rhizophagus irregularis, R. cerebriforme, R. diaphanum and Gigaspora rosea, and their symbiotic lifestyle signature.</title>
        <authorList>
            <person name="Morin E."/>
            <person name="San Clemente H."/>
            <person name="Chen E.C.H."/>
            <person name="De La Providencia I."/>
            <person name="Hainaut M."/>
            <person name="Kuo A."/>
            <person name="Kohler A."/>
            <person name="Murat C."/>
            <person name="Tang N."/>
            <person name="Roy S."/>
            <person name="Loubradou J."/>
            <person name="Henrissat B."/>
            <person name="Grigoriev I.V."/>
            <person name="Corradi N."/>
            <person name="Roux C."/>
            <person name="Martin F.M."/>
        </authorList>
    </citation>
    <scope>NUCLEOTIDE SEQUENCE [LARGE SCALE GENOMIC DNA]</scope>
    <source>
        <strain evidence="2 3">DAOM 227022</strain>
    </source>
</reference>
<feature type="compositionally biased region" description="Basic and acidic residues" evidence="1">
    <location>
        <begin position="59"/>
        <end position="69"/>
    </location>
</feature>
<dbReference type="Proteomes" id="UP000265703">
    <property type="component" value="Unassembled WGS sequence"/>
</dbReference>
<comment type="caution">
    <text evidence="2">The sequence shown here is derived from an EMBL/GenBank/DDBJ whole genome shotgun (WGS) entry which is preliminary data.</text>
</comment>
<dbReference type="OrthoDB" id="2438270at2759"/>